<dbReference type="InterPro" id="IPR001088">
    <property type="entry name" value="Glyco_hydro_4"/>
</dbReference>
<evidence type="ECO:0000256" key="4">
    <source>
        <dbReference type="ARBA" id="ARBA00023027"/>
    </source>
</evidence>
<evidence type="ECO:0000256" key="6">
    <source>
        <dbReference type="ARBA" id="ARBA00023295"/>
    </source>
</evidence>
<proteinExistence type="inferred from homology"/>
<evidence type="ECO:0000256" key="5">
    <source>
        <dbReference type="ARBA" id="ARBA00023211"/>
    </source>
</evidence>
<keyword evidence="4 10" id="KW-0520">NAD</keyword>
<dbReference type="PANTHER" id="PTHR32092">
    <property type="entry name" value="6-PHOSPHO-BETA-GLUCOSIDASE-RELATED"/>
    <property type="match status" value="1"/>
</dbReference>
<dbReference type="GO" id="GO:0005975">
    <property type="term" value="P:carbohydrate metabolic process"/>
    <property type="evidence" value="ECO:0007669"/>
    <property type="project" value="InterPro"/>
</dbReference>
<accession>A0AAE9Z1P4</accession>
<dbReference type="RefSeq" id="WP_044838269.1">
    <property type="nucleotide sequence ID" value="NZ_CP059733.1"/>
</dbReference>
<dbReference type="InterPro" id="IPR015955">
    <property type="entry name" value="Lactate_DH/Glyco_Ohase_4_C"/>
</dbReference>
<feature type="binding site" evidence="7">
    <location>
        <position position="92"/>
    </location>
    <ligand>
        <name>substrate</name>
    </ligand>
</feature>
<reference evidence="12 13" key="1">
    <citation type="journal article" date="2015" name="Genome Announc.">
        <title>Draft Genome Sequences of Marine Isolates of Thalassomonas viridans and Thalassomonas actiniarum.</title>
        <authorList>
            <person name="Olonade I."/>
            <person name="van Zyl L.J."/>
            <person name="Trindade M."/>
        </authorList>
    </citation>
    <scope>NUCLEOTIDE SEQUENCE [LARGE SCALE GENOMIC DNA]</scope>
    <source>
        <strain evidence="12 13">XOM25</strain>
    </source>
</reference>
<dbReference type="GO" id="GO:0016616">
    <property type="term" value="F:oxidoreductase activity, acting on the CH-OH group of donors, NAD or NADP as acceptor"/>
    <property type="evidence" value="ECO:0007669"/>
    <property type="project" value="InterPro"/>
</dbReference>
<evidence type="ECO:0000256" key="8">
    <source>
        <dbReference type="PIRSR" id="PIRSR601088-3"/>
    </source>
</evidence>
<dbReference type="Gene3D" id="3.90.110.10">
    <property type="entry name" value="Lactate dehydrogenase/glycoside hydrolase, family 4, C-terminal"/>
    <property type="match status" value="1"/>
</dbReference>
<evidence type="ECO:0000313" key="12">
    <source>
        <dbReference type="EMBL" id="WDE04627.1"/>
    </source>
</evidence>
<feature type="binding site" evidence="8">
    <location>
        <position position="197"/>
    </location>
    <ligand>
        <name>Mn(2+)</name>
        <dbReference type="ChEBI" id="CHEBI:29035"/>
    </ligand>
</feature>
<feature type="binding site" evidence="8">
    <location>
        <position position="167"/>
    </location>
    <ligand>
        <name>Mn(2+)</name>
        <dbReference type="ChEBI" id="CHEBI:29035"/>
    </ligand>
</feature>
<keyword evidence="2 8" id="KW-0479">Metal-binding</keyword>
<evidence type="ECO:0000256" key="10">
    <source>
        <dbReference type="RuleBase" id="RU361152"/>
    </source>
</evidence>
<keyword evidence="8" id="KW-0170">Cobalt</keyword>
<feature type="domain" description="Glycosyl hydrolase family 4 C-terminal" evidence="11">
    <location>
        <begin position="192"/>
        <end position="392"/>
    </location>
</feature>
<keyword evidence="8" id="KW-0533">Nickel</keyword>
<keyword evidence="13" id="KW-1185">Reference proteome</keyword>
<gene>
    <name evidence="12" type="ORF">SG34_025395</name>
</gene>
<organism evidence="12 13">
    <name type="scientific">Thalassomonas viridans</name>
    <dbReference type="NCBI Taxonomy" id="137584"/>
    <lineage>
        <taxon>Bacteria</taxon>
        <taxon>Pseudomonadati</taxon>
        <taxon>Pseudomonadota</taxon>
        <taxon>Gammaproteobacteria</taxon>
        <taxon>Alteromonadales</taxon>
        <taxon>Colwelliaceae</taxon>
        <taxon>Thalassomonas</taxon>
    </lineage>
</organism>
<dbReference type="GO" id="GO:0004553">
    <property type="term" value="F:hydrolase activity, hydrolyzing O-glycosyl compounds"/>
    <property type="evidence" value="ECO:0007669"/>
    <property type="project" value="InterPro"/>
</dbReference>
<name>A0AAE9Z1P4_9GAMM</name>
<dbReference type="EMBL" id="CP059733">
    <property type="protein sequence ID" value="WDE04627.1"/>
    <property type="molecule type" value="Genomic_DNA"/>
</dbReference>
<dbReference type="Gene3D" id="3.40.50.720">
    <property type="entry name" value="NAD(P)-binding Rossmann-like Domain"/>
    <property type="match status" value="1"/>
</dbReference>
<dbReference type="InterPro" id="IPR022616">
    <property type="entry name" value="Glyco_hydro_4_C"/>
</dbReference>
<dbReference type="Pfam" id="PF02056">
    <property type="entry name" value="Glyco_hydro_4"/>
    <property type="match status" value="1"/>
</dbReference>
<keyword evidence="6 10" id="KW-0326">Glycosidase</keyword>
<dbReference type="Pfam" id="PF11975">
    <property type="entry name" value="Glyco_hydro_4C"/>
    <property type="match status" value="1"/>
</dbReference>
<dbReference type="GO" id="GO:0046872">
    <property type="term" value="F:metal ion binding"/>
    <property type="evidence" value="ECO:0007669"/>
    <property type="project" value="UniProtKB-KW"/>
</dbReference>
<evidence type="ECO:0000256" key="7">
    <source>
        <dbReference type="PIRSR" id="PIRSR601088-2"/>
    </source>
</evidence>
<keyword evidence="5 8" id="KW-0464">Manganese</keyword>
<dbReference type="InterPro" id="IPR036291">
    <property type="entry name" value="NAD(P)-bd_dom_sf"/>
</dbReference>
<dbReference type="PANTHER" id="PTHR32092:SF5">
    <property type="entry name" value="6-PHOSPHO-BETA-GLUCOSIDASE"/>
    <property type="match status" value="1"/>
</dbReference>
<dbReference type="AlphaFoldDB" id="A0AAE9Z1P4"/>
<comment type="cofactor">
    <cofactor evidence="10">
        <name>NAD(+)</name>
        <dbReference type="ChEBI" id="CHEBI:57540"/>
    </cofactor>
    <text evidence="10">Binds 1 NAD(+) per subunit.</text>
</comment>
<evidence type="ECO:0000313" key="13">
    <source>
        <dbReference type="Proteomes" id="UP000032352"/>
    </source>
</evidence>
<feature type="site" description="Increases basicity of active site Tyr" evidence="9">
    <location>
        <position position="108"/>
    </location>
</feature>
<feature type="binding site" evidence="7">
    <location>
        <position position="146"/>
    </location>
    <ligand>
        <name>substrate</name>
    </ligand>
</feature>
<dbReference type="SUPFAM" id="SSF51735">
    <property type="entry name" value="NAD(P)-binding Rossmann-fold domains"/>
    <property type="match status" value="1"/>
</dbReference>
<evidence type="ECO:0000256" key="2">
    <source>
        <dbReference type="ARBA" id="ARBA00022723"/>
    </source>
</evidence>
<evidence type="ECO:0000256" key="9">
    <source>
        <dbReference type="PIRSR" id="PIRSR601088-4"/>
    </source>
</evidence>
<dbReference type="PRINTS" id="PR00732">
    <property type="entry name" value="GLHYDRLASE4"/>
</dbReference>
<dbReference type="KEGG" id="tvd:SG34_025395"/>
<dbReference type="SUPFAM" id="SSF56327">
    <property type="entry name" value="LDH C-terminal domain-like"/>
    <property type="match status" value="1"/>
</dbReference>
<evidence type="ECO:0000256" key="3">
    <source>
        <dbReference type="ARBA" id="ARBA00022801"/>
    </source>
</evidence>
<protein>
    <submittedName>
        <fullName evidence="12">6-phospho-beta-glucosidase</fullName>
    </submittedName>
</protein>
<keyword evidence="3 10" id="KW-0378">Hydrolase</keyword>
<evidence type="ECO:0000259" key="11">
    <source>
        <dbReference type="Pfam" id="PF11975"/>
    </source>
</evidence>
<keyword evidence="8" id="KW-0408">Iron</keyword>
<sequence>MMPKRGLFILGGSSYYTLLLLESLKSQGVAAGFSRITLFGRNRERLELIAELGNDLLAGACPVDISQDIETCLDSSYGFIFNQIRFGGMSSRDRDEKIALAHDLAADETIGIVGVSNAIRAIEGMTPYLQVIRKKSGPYKLVNFTNPCSILTQYMVQHYQLPAIGICDYPEVMKVAIARALAIPAPELDMAYFGLNHFGVVHSVKHQGQELLPKVLETELAFKPGCNRYFNNLLNVSWRFVFEREKLVKEQQAATNRAAHLLAFEQQMDDLLSRGERELGAYFSVLKQRNCDWFNLVVSPLFANLLGQDNSPVIANIPAKEAFIPGDAPCVMEGSCSGEFDFIEPQALPPQLLHSQEYALIKVMKLSENQLLQGILHRDRKLIIGACLNNPMIQDLHKVLAYFDDLSAEDETIKAIFSNPTAVKE</sequence>
<evidence type="ECO:0000256" key="1">
    <source>
        <dbReference type="ARBA" id="ARBA00010141"/>
    </source>
</evidence>
<dbReference type="Proteomes" id="UP000032352">
    <property type="component" value="Chromosome"/>
</dbReference>
<comment type="similarity">
    <text evidence="1 10">Belongs to the glycosyl hydrolase 4 family.</text>
</comment>
<reference evidence="12 13" key="2">
    <citation type="journal article" date="2022" name="Mar. Drugs">
        <title>Bioassay-Guided Fractionation Leads to the Detection of Cholic Acid Generated by the Rare Thalassomonas sp.</title>
        <authorList>
            <person name="Pheiffer F."/>
            <person name="Schneider Y.K."/>
            <person name="Hansen E.H."/>
            <person name="Andersen J.H."/>
            <person name="Isaksson J."/>
            <person name="Busche T."/>
            <person name="R C."/>
            <person name="Kalinowski J."/>
            <person name="Zyl L.V."/>
            <person name="Trindade M."/>
        </authorList>
    </citation>
    <scope>NUCLEOTIDE SEQUENCE [LARGE SCALE GENOMIC DNA]</scope>
    <source>
        <strain evidence="12 13">XOM25</strain>
    </source>
</reference>